<organism evidence="3 4">
    <name type="scientific">Polaribacter haliotis</name>
    <dbReference type="NCBI Taxonomy" id="1888915"/>
    <lineage>
        <taxon>Bacteria</taxon>
        <taxon>Pseudomonadati</taxon>
        <taxon>Bacteroidota</taxon>
        <taxon>Flavobacteriia</taxon>
        <taxon>Flavobacteriales</taxon>
        <taxon>Flavobacteriaceae</taxon>
    </lineage>
</organism>
<dbReference type="InterPro" id="IPR015943">
    <property type="entry name" value="WD40/YVTN_repeat-like_dom_sf"/>
</dbReference>
<evidence type="ECO:0000313" key="3">
    <source>
        <dbReference type="EMBL" id="QOD62167.1"/>
    </source>
</evidence>
<dbReference type="InterPro" id="IPR050282">
    <property type="entry name" value="Cycloisomerase_2"/>
</dbReference>
<keyword evidence="2" id="KW-0313">Glucose metabolism</keyword>
<dbReference type="KEGG" id="phal:H9I45_06930"/>
<protein>
    <submittedName>
        <fullName evidence="3">Lactonase family protein</fullName>
    </submittedName>
</protein>
<name>A0A7L8AJM8_9FLAO</name>
<proteinExistence type="inferred from homology"/>
<dbReference type="PROSITE" id="PS51257">
    <property type="entry name" value="PROKAR_LIPOPROTEIN"/>
    <property type="match status" value="1"/>
</dbReference>
<dbReference type="EMBL" id="CP061813">
    <property type="protein sequence ID" value="QOD62167.1"/>
    <property type="molecule type" value="Genomic_DNA"/>
</dbReference>
<evidence type="ECO:0000256" key="1">
    <source>
        <dbReference type="ARBA" id="ARBA00005564"/>
    </source>
</evidence>
<dbReference type="PANTHER" id="PTHR30344:SF1">
    <property type="entry name" value="6-PHOSPHOGLUCONOLACTONASE"/>
    <property type="match status" value="1"/>
</dbReference>
<accession>A0A7L8AJM8</accession>
<evidence type="ECO:0000313" key="4">
    <source>
        <dbReference type="Proteomes" id="UP000516764"/>
    </source>
</evidence>
<sequence length="372" mass="41563">MKKTLLFLILIIIFSCKTSKTESDTKSETENMTFYIGTYTKKDSKGIYKYALSSEGKLSEIGLVAEIVNPSFLTKSKDNKTLFAVEETDTNGTGFISSFKIEKDSLQFINKVETGGANPCFVAINDDNYIVTANYSGGNIGLLKADNSGKLNSLLFVQQHTGKGTTKRQQKPHAHSAWFHPNKKEIISVDLGTNELWFSKINKSKNELVFTNQKTLKMADGAGPRHLTFHPNNKWIYVLNELDNTVSLVKEKDKIYFIQNTVSTLPKGFTDFSKAADIHISNDGKFVYASNRGHNSIAIFQVNSNNGSLKNIRYEAVLGEHPRNFSLSPDNKFLLVANQDTDNIISFRRDITTGKLTFVDEIPAPTPVCILF</sequence>
<reference evidence="3 4" key="1">
    <citation type="journal article" date="2016" name="Int. J. Syst. Evol. Microbiol.">
        <title>Polaribacter haliotis sp. nov., isolated from the gut of abalone Haliotis discus hannai.</title>
        <authorList>
            <person name="Kim Y.O."/>
            <person name="Park I.S."/>
            <person name="Park S."/>
            <person name="Nam B.H."/>
            <person name="Park J.M."/>
            <person name="Kim D.G."/>
            <person name="Yoon J.H."/>
        </authorList>
    </citation>
    <scope>NUCLEOTIDE SEQUENCE [LARGE SCALE GENOMIC DNA]</scope>
    <source>
        <strain evidence="3 4">KCTC 52418</strain>
    </source>
</reference>
<keyword evidence="4" id="KW-1185">Reference proteome</keyword>
<dbReference type="InterPro" id="IPR011048">
    <property type="entry name" value="Haem_d1_sf"/>
</dbReference>
<dbReference type="GO" id="GO:0006006">
    <property type="term" value="P:glucose metabolic process"/>
    <property type="evidence" value="ECO:0007669"/>
    <property type="project" value="UniProtKB-KW"/>
</dbReference>
<gene>
    <name evidence="3" type="ORF">H9I45_06930</name>
</gene>
<dbReference type="Gene3D" id="2.130.10.10">
    <property type="entry name" value="YVTN repeat-like/Quinoprotein amine dehydrogenase"/>
    <property type="match status" value="1"/>
</dbReference>
<dbReference type="SUPFAM" id="SSF51004">
    <property type="entry name" value="C-terminal (heme d1) domain of cytochrome cd1-nitrite reductase"/>
    <property type="match status" value="1"/>
</dbReference>
<dbReference type="GO" id="GO:0017057">
    <property type="term" value="F:6-phosphogluconolactonase activity"/>
    <property type="evidence" value="ECO:0007669"/>
    <property type="project" value="TreeGrafter"/>
</dbReference>
<dbReference type="Proteomes" id="UP000516764">
    <property type="component" value="Chromosome"/>
</dbReference>
<dbReference type="PANTHER" id="PTHR30344">
    <property type="entry name" value="6-PHOSPHOGLUCONOLACTONASE-RELATED"/>
    <property type="match status" value="1"/>
</dbReference>
<dbReference type="InterPro" id="IPR019405">
    <property type="entry name" value="Lactonase_7-beta_prop"/>
</dbReference>
<dbReference type="Pfam" id="PF10282">
    <property type="entry name" value="Lactonase"/>
    <property type="match status" value="1"/>
</dbReference>
<evidence type="ECO:0000256" key="2">
    <source>
        <dbReference type="ARBA" id="ARBA00022526"/>
    </source>
</evidence>
<comment type="similarity">
    <text evidence="1">Belongs to the cycloisomerase 2 family.</text>
</comment>
<dbReference type="AlphaFoldDB" id="A0A7L8AJM8"/>
<keyword evidence="2" id="KW-0119">Carbohydrate metabolism</keyword>
<dbReference type="GO" id="GO:0005829">
    <property type="term" value="C:cytosol"/>
    <property type="evidence" value="ECO:0007669"/>
    <property type="project" value="TreeGrafter"/>
</dbReference>
<dbReference type="OrthoDB" id="9790815at2"/>